<dbReference type="Gene3D" id="1.25.40.10">
    <property type="entry name" value="Tetratricopeptide repeat domain"/>
    <property type="match status" value="1"/>
</dbReference>
<organism evidence="6 7">
    <name type="scientific">Nematostella vectensis</name>
    <name type="common">Starlet sea anemone</name>
    <dbReference type="NCBI Taxonomy" id="45351"/>
    <lineage>
        <taxon>Eukaryota</taxon>
        <taxon>Metazoa</taxon>
        <taxon>Cnidaria</taxon>
        <taxon>Anthozoa</taxon>
        <taxon>Hexacorallia</taxon>
        <taxon>Actiniaria</taxon>
        <taxon>Edwardsiidae</taxon>
        <taxon>Nematostella</taxon>
    </lineage>
</organism>
<evidence type="ECO:0000256" key="2">
    <source>
        <dbReference type="ARBA" id="ARBA00022803"/>
    </source>
</evidence>
<keyword evidence="2" id="KW-0802">TPR repeat</keyword>
<dbReference type="PANTHER" id="PTHR46035:SF1">
    <property type="entry name" value="TETRATRICOPEPTIDE REPEAT PROTEIN 4"/>
    <property type="match status" value="1"/>
</dbReference>
<dbReference type="Pfam" id="PF18972">
    <property type="entry name" value="Wheel"/>
    <property type="match status" value="1"/>
</dbReference>
<evidence type="ECO:0000313" key="7">
    <source>
        <dbReference type="Proteomes" id="UP000001593"/>
    </source>
</evidence>
<dbReference type="AlphaFoldDB" id="A7RTT3"/>
<dbReference type="GO" id="GO:0030544">
    <property type="term" value="F:Hsp70 protein binding"/>
    <property type="evidence" value="ECO:0000318"/>
    <property type="project" value="GO_Central"/>
</dbReference>
<dbReference type="GO" id="GO:0051879">
    <property type="term" value="F:Hsp90 protein binding"/>
    <property type="evidence" value="ECO:0000318"/>
    <property type="project" value="GO_Central"/>
</dbReference>
<evidence type="ECO:0000313" key="6">
    <source>
        <dbReference type="EMBL" id="EDO45141.1"/>
    </source>
</evidence>
<dbReference type="InterPro" id="IPR044059">
    <property type="entry name" value="Csn1/TTC4_wheel"/>
</dbReference>
<accession>A7RTT3</accession>
<comment type="similarity">
    <text evidence="3">Belongs to the TTC4 family.</text>
</comment>
<dbReference type="SUPFAM" id="SSF48452">
    <property type="entry name" value="TPR-like"/>
    <property type="match status" value="1"/>
</dbReference>
<dbReference type="SMART" id="SM00028">
    <property type="entry name" value="TPR"/>
    <property type="match status" value="2"/>
</dbReference>
<gene>
    <name evidence="6" type="ORF">NEMVEDRAFT_v1g33659</name>
</gene>
<dbReference type="EMBL" id="DS469538">
    <property type="protein sequence ID" value="EDO45141.1"/>
    <property type="molecule type" value="Genomic_DNA"/>
</dbReference>
<protein>
    <recommendedName>
        <fullName evidence="5">Cns1/TTC4 wheel domain-containing protein</fullName>
    </recommendedName>
</protein>
<evidence type="ECO:0000259" key="5">
    <source>
        <dbReference type="Pfam" id="PF18972"/>
    </source>
</evidence>
<feature type="non-terminal residue" evidence="6">
    <location>
        <position position="1"/>
    </location>
</feature>
<dbReference type="STRING" id="45351.A7RTT3"/>
<dbReference type="PANTHER" id="PTHR46035">
    <property type="entry name" value="TETRATRICOPEPTIDE REPEAT PROTEIN 4"/>
    <property type="match status" value="1"/>
</dbReference>
<keyword evidence="1" id="KW-0677">Repeat</keyword>
<feature type="non-terminal residue" evidence="6">
    <location>
        <position position="390"/>
    </location>
</feature>
<dbReference type="CDD" id="cd21380">
    <property type="entry name" value="CTWD_Cns1"/>
    <property type="match status" value="1"/>
</dbReference>
<dbReference type="eggNOG" id="KOG0551">
    <property type="taxonomic scope" value="Eukaryota"/>
</dbReference>
<evidence type="ECO:0000256" key="1">
    <source>
        <dbReference type="ARBA" id="ARBA00022737"/>
    </source>
</evidence>
<feature type="coiled-coil region" evidence="4">
    <location>
        <begin position="191"/>
        <end position="243"/>
    </location>
</feature>
<feature type="domain" description="Cns1/TTC4 wheel" evidence="5">
    <location>
        <begin position="272"/>
        <end position="386"/>
    </location>
</feature>
<evidence type="ECO:0000256" key="4">
    <source>
        <dbReference type="SAM" id="Coils"/>
    </source>
</evidence>
<name>A7RTT3_NEMVE</name>
<evidence type="ECO:0000256" key="3">
    <source>
        <dbReference type="ARBA" id="ARBA00023602"/>
    </source>
</evidence>
<dbReference type="HOGENOM" id="CLU_040446_2_0_1"/>
<dbReference type="PhylomeDB" id="A7RTT3"/>
<dbReference type="GO" id="GO:0005634">
    <property type="term" value="C:nucleus"/>
    <property type="evidence" value="ECO:0000318"/>
    <property type="project" value="GO_Central"/>
</dbReference>
<dbReference type="InterPro" id="IPR011990">
    <property type="entry name" value="TPR-like_helical_dom_sf"/>
</dbReference>
<reference evidence="6 7" key="1">
    <citation type="journal article" date="2007" name="Science">
        <title>Sea anemone genome reveals ancestral eumetazoan gene repertoire and genomic organization.</title>
        <authorList>
            <person name="Putnam N.H."/>
            <person name="Srivastava M."/>
            <person name="Hellsten U."/>
            <person name="Dirks B."/>
            <person name="Chapman J."/>
            <person name="Salamov A."/>
            <person name="Terry A."/>
            <person name="Shapiro H."/>
            <person name="Lindquist E."/>
            <person name="Kapitonov V.V."/>
            <person name="Jurka J."/>
            <person name="Genikhovich G."/>
            <person name="Grigoriev I.V."/>
            <person name="Lucas S.M."/>
            <person name="Steele R.E."/>
            <person name="Finnerty J.R."/>
            <person name="Technau U."/>
            <person name="Martindale M.Q."/>
            <person name="Rokhsar D.S."/>
        </authorList>
    </citation>
    <scope>NUCLEOTIDE SEQUENCE [LARGE SCALE GENOMIC DNA]</scope>
    <source>
        <strain evidence="7">CH2 X CH6</strain>
    </source>
</reference>
<proteinExistence type="inferred from homology"/>
<dbReference type="InParanoid" id="A7RTT3"/>
<keyword evidence="7" id="KW-1185">Reference proteome</keyword>
<sequence>QELDNYIDKMIEKNKNYKYKDRLSEETWEEEIENIPLFMTKPPEEGKSISDSIAALQAIKYEDENPVENALSYKEEGNYEYKRKNFKKAIDAYTEGIKLRCQDGHVNAILYTNRATVNFSLGNNRSAWNDAKTARKFEPKYMKAIARGAAATMEMKMYEETIKWLIQQNLCKFSLITTNIEPDNKTLLKLRTDAASEQKKIERDKRKAKAEKKKEAKEIDAVLKAIEERKINIEKQKSGKNKEDEDEDNVLINKFEALGLQSFHPSGARVQLDENKKLYWPVMFYYPEYKESDFIGAFYEEHCFLDHFKVMFTDEVASWDDEAKYEPYALEVYFDNPSNKHLCFVESSTALKDVLVDPRFLLRQGTPSFIILVKGSSFRDDFLKQYTVEK</sequence>
<dbReference type="OMA" id="WRAAQCA"/>
<dbReference type="Proteomes" id="UP000001593">
    <property type="component" value="Unassembled WGS sequence"/>
</dbReference>
<dbReference type="GO" id="GO:0006457">
    <property type="term" value="P:protein folding"/>
    <property type="evidence" value="ECO:0000318"/>
    <property type="project" value="GO_Central"/>
</dbReference>
<keyword evidence="4" id="KW-0175">Coiled coil</keyword>
<dbReference type="InterPro" id="IPR019734">
    <property type="entry name" value="TPR_rpt"/>
</dbReference>